<sequence>MQHIRRTYFKTYGGLIVMEHFLIEHCSPTLAGLKTANLFSCTVGSASELNSYLYKVNHDLNNKDVFLEVLQHNNKRAVILVYRKNRLQKELHGKSVSDFLASYGYNCNSVTYCIERLKQRFEYSDSFPHEIGVFLGYPLEDVVGFIENGGKNSKSSGFWKVYSDEYSASKLFEQYNKCRKVYMKLFAGGRSIMQLTVAA</sequence>
<proteinExistence type="predicted"/>
<gene>
    <name evidence="1" type="ORF">HZF24_13395</name>
</gene>
<organism evidence="1 2">
    <name type="scientific">Sedimentibacter hydroxybenzoicus DSM 7310</name>
    <dbReference type="NCBI Taxonomy" id="1123245"/>
    <lineage>
        <taxon>Bacteria</taxon>
        <taxon>Bacillati</taxon>
        <taxon>Bacillota</taxon>
        <taxon>Tissierellia</taxon>
        <taxon>Sedimentibacter</taxon>
    </lineage>
</organism>
<evidence type="ECO:0000313" key="1">
    <source>
        <dbReference type="EMBL" id="NYB75138.1"/>
    </source>
</evidence>
<dbReference type="Proteomes" id="UP000611629">
    <property type="component" value="Unassembled WGS sequence"/>
</dbReference>
<dbReference type="Pfam" id="PF12672">
    <property type="entry name" value="DUF3793"/>
    <property type="match status" value="1"/>
</dbReference>
<name>A0A974BL30_SEDHY</name>
<comment type="caution">
    <text evidence="1">The sequence shown here is derived from an EMBL/GenBank/DDBJ whole genome shotgun (WGS) entry which is preliminary data.</text>
</comment>
<accession>A0A974BL30</accession>
<dbReference type="InterPro" id="IPR024523">
    <property type="entry name" value="DUF3793"/>
</dbReference>
<reference evidence="1" key="1">
    <citation type="submission" date="2020-07" db="EMBL/GenBank/DDBJ databases">
        <title>Genomic analysis of a strain of Sedimentibacter Hydroxybenzoicus DSM7310.</title>
        <authorList>
            <person name="Ma S."/>
        </authorList>
    </citation>
    <scope>NUCLEOTIDE SEQUENCE</scope>
    <source>
        <strain evidence="1">DSM 7310</strain>
    </source>
</reference>
<protein>
    <submittedName>
        <fullName evidence="1">DUF3793 family protein</fullName>
    </submittedName>
</protein>
<dbReference type="EMBL" id="JACBNQ010000017">
    <property type="protein sequence ID" value="NYB75138.1"/>
    <property type="molecule type" value="Genomic_DNA"/>
</dbReference>
<evidence type="ECO:0000313" key="2">
    <source>
        <dbReference type="Proteomes" id="UP000611629"/>
    </source>
</evidence>
<dbReference type="AlphaFoldDB" id="A0A974BL30"/>
<keyword evidence="2" id="KW-1185">Reference proteome</keyword>